<gene>
    <name evidence="2" type="ORF">RND71_033459</name>
</gene>
<dbReference type="AlphaFoldDB" id="A0AAE1R7T9"/>
<protein>
    <submittedName>
        <fullName evidence="2">Uncharacterized protein</fullName>
    </submittedName>
</protein>
<evidence type="ECO:0000313" key="2">
    <source>
        <dbReference type="EMBL" id="KAK4347120.1"/>
    </source>
</evidence>
<sequence length="110" mass="12046">MEKATSILFSLIFLFILLGSPSYMVLGQVQKCKRAQDCDPASCKRGILLCMGGSCICDEPPMNLASDDSFRIDQVKSCKEDIDCNKITCIPECRPKCLHGVCFCGGPLCE</sequence>
<keyword evidence="1" id="KW-0732">Signal</keyword>
<evidence type="ECO:0000256" key="1">
    <source>
        <dbReference type="SAM" id="SignalP"/>
    </source>
</evidence>
<dbReference type="Proteomes" id="UP001291623">
    <property type="component" value="Unassembled WGS sequence"/>
</dbReference>
<evidence type="ECO:0000313" key="3">
    <source>
        <dbReference type="Proteomes" id="UP001291623"/>
    </source>
</evidence>
<accession>A0AAE1R7T9</accession>
<feature type="signal peptide" evidence="1">
    <location>
        <begin position="1"/>
        <end position="27"/>
    </location>
</feature>
<reference evidence="2" key="1">
    <citation type="submission" date="2023-12" db="EMBL/GenBank/DDBJ databases">
        <title>Genome assembly of Anisodus tanguticus.</title>
        <authorList>
            <person name="Wang Y.-J."/>
        </authorList>
    </citation>
    <scope>NUCLEOTIDE SEQUENCE</scope>
    <source>
        <strain evidence="2">KB-2021</strain>
        <tissue evidence="2">Leaf</tissue>
    </source>
</reference>
<comment type="caution">
    <text evidence="2">The sequence shown here is derived from an EMBL/GenBank/DDBJ whole genome shotgun (WGS) entry which is preliminary data.</text>
</comment>
<feature type="chain" id="PRO_5042099713" evidence="1">
    <location>
        <begin position="28"/>
        <end position="110"/>
    </location>
</feature>
<name>A0AAE1R7T9_9SOLA</name>
<proteinExistence type="predicted"/>
<dbReference type="EMBL" id="JAVYJV010000018">
    <property type="protein sequence ID" value="KAK4347120.1"/>
    <property type="molecule type" value="Genomic_DNA"/>
</dbReference>
<keyword evidence="3" id="KW-1185">Reference proteome</keyword>
<organism evidence="2 3">
    <name type="scientific">Anisodus tanguticus</name>
    <dbReference type="NCBI Taxonomy" id="243964"/>
    <lineage>
        <taxon>Eukaryota</taxon>
        <taxon>Viridiplantae</taxon>
        <taxon>Streptophyta</taxon>
        <taxon>Embryophyta</taxon>
        <taxon>Tracheophyta</taxon>
        <taxon>Spermatophyta</taxon>
        <taxon>Magnoliopsida</taxon>
        <taxon>eudicotyledons</taxon>
        <taxon>Gunneridae</taxon>
        <taxon>Pentapetalae</taxon>
        <taxon>asterids</taxon>
        <taxon>lamiids</taxon>
        <taxon>Solanales</taxon>
        <taxon>Solanaceae</taxon>
        <taxon>Solanoideae</taxon>
        <taxon>Hyoscyameae</taxon>
        <taxon>Anisodus</taxon>
    </lineage>
</organism>